<evidence type="ECO:0000313" key="3">
    <source>
        <dbReference type="Proteomes" id="UP000199048"/>
    </source>
</evidence>
<keyword evidence="3" id="KW-1185">Reference proteome</keyword>
<name>A0A1I4HJ56_9HYPH</name>
<evidence type="ECO:0000256" key="1">
    <source>
        <dbReference type="SAM" id="MobiDB-lite"/>
    </source>
</evidence>
<protein>
    <submittedName>
        <fullName evidence="2">Uncharacterized protein</fullName>
    </submittedName>
</protein>
<dbReference type="AlphaFoldDB" id="A0A1I4HJ56"/>
<accession>A0A1I4HJ56</accession>
<sequence length="230" mass="24005">MATHAHSTRTPLLPPSGNPRTLLCQGFGQLPGPVTEAIRACRAADPADQAIAAIQDGLESFFSDASHQMQAPTASSTAALKARAADLRGALVKCPRTGGTDPHVPFGPALIGAHAAAMSVRWVFEVEDPEAEPYKAALAVDNVLRRLLAEVLALPVPCTMAGLAVVGLAAAFEVEGALSHRCLENEDKLATTARAILSLTRTKLPASFLGFGDDPDFEAREQAILTPPVG</sequence>
<gene>
    <name evidence="2" type="ORF">SAMN05192568_1004274</name>
</gene>
<organism evidence="2 3">
    <name type="scientific">Methylobacterium pseudosasicola</name>
    <dbReference type="NCBI Taxonomy" id="582667"/>
    <lineage>
        <taxon>Bacteria</taxon>
        <taxon>Pseudomonadati</taxon>
        <taxon>Pseudomonadota</taxon>
        <taxon>Alphaproteobacteria</taxon>
        <taxon>Hyphomicrobiales</taxon>
        <taxon>Methylobacteriaceae</taxon>
        <taxon>Methylobacterium</taxon>
    </lineage>
</organism>
<evidence type="ECO:0000313" key="2">
    <source>
        <dbReference type="EMBL" id="SFL42225.1"/>
    </source>
</evidence>
<dbReference type="Proteomes" id="UP000199048">
    <property type="component" value="Unassembled WGS sequence"/>
</dbReference>
<dbReference type="EMBL" id="FOTK01000004">
    <property type="protein sequence ID" value="SFL42225.1"/>
    <property type="molecule type" value="Genomic_DNA"/>
</dbReference>
<dbReference type="RefSeq" id="WP_139234049.1">
    <property type="nucleotide sequence ID" value="NZ_FOTK01000004.1"/>
</dbReference>
<feature type="region of interest" description="Disordered" evidence="1">
    <location>
        <begin position="1"/>
        <end position="20"/>
    </location>
</feature>
<proteinExistence type="predicted"/>
<dbReference type="OrthoDB" id="8002603at2"/>
<dbReference type="STRING" id="582667.SAMN05192568_1004274"/>
<reference evidence="3" key="1">
    <citation type="submission" date="2016-10" db="EMBL/GenBank/DDBJ databases">
        <authorList>
            <person name="Varghese N."/>
            <person name="Submissions S."/>
        </authorList>
    </citation>
    <scope>NUCLEOTIDE SEQUENCE [LARGE SCALE GENOMIC DNA]</scope>
    <source>
        <strain evidence="3">BL36</strain>
    </source>
</reference>